<name>A0ACC8XIH4_9FIRM</name>
<reference evidence="1" key="1">
    <citation type="submission" date="2016-08" db="EMBL/GenBank/DDBJ databases">
        <authorList>
            <person name="Ngugi D.K."/>
            <person name="Miyake S."/>
            <person name="Stingl U."/>
        </authorList>
    </citation>
    <scope>NUCLEOTIDE SEQUENCE</scope>
    <source>
        <strain evidence="1">SCG-D08WGA-EpuloA1</strain>
    </source>
</reference>
<accession>A0ACC8XIH4</accession>
<protein>
    <submittedName>
        <fullName evidence="1">Transcriptional repressor</fullName>
    </submittedName>
</protein>
<dbReference type="EMBL" id="LJHD01000062">
    <property type="protein sequence ID" value="ONI45404.1"/>
    <property type="molecule type" value="Genomic_DNA"/>
</dbReference>
<dbReference type="Proteomes" id="UP000188637">
    <property type="component" value="Unassembled WGS sequence"/>
</dbReference>
<comment type="caution">
    <text evidence="1">The sequence shown here is derived from an EMBL/GenBank/DDBJ whole genome shotgun (WGS) entry which is preliminary data.</text>
</comment>
<sequence length="136" mass="15921">MLMTKEILRQKKLKVTPQRLSIFYMLKNTTSHPSVETIYSLLRETHPTMSLATVYKTLSVLVDANLVQQINVGENSFRYDATVSPHPHIICSKCNEVHDLHLDFVDEFFYKVQEETNFKLSYQKLYFYGICPTCQH</sequence>
<organism evidence="1 2">
    <name type="scientific">Candidatus Epulonipiscium fishelsonii</name>
    <dbReference type="NCBI Taxonomy" id="77094"/>
    <lineage>
        <taxon>Bacteria</taxon>
        <taxon>Bacillati</taxon>
        <taxon>Bacillota</taxon>
        <taxon>Clostridia</taxon>
        <taxon>Lachnospirales</taxon>
        <taxon>Lachnospiraceae</taxon>
        <taxon>Candidatus Epulonipiscium</taxon>
    </lineage>
</organism>
<keyword evidence="2" id="KW-1185">Reference proteome</keyword>
<evidence type="ECO:0000313" key="1">
    <source>
        <dbReference type="EMBL" id="ONI45404.1"/>
    </source>
</evidence>
<evidence type="ECO:0000313" key="2">
    <source>
        <dbReference type="Proteomes" id="UP000188637"/>
    </source>
</evidence>
<proteinExistence type="predicted"/>
<gene>
    <name evidence="1" type="ORF">AN640_04615</name>
</gene>